<feature type="transmembrane region" description="Helical" evidence="5">
    <location>
        <begin position="68"/>
        <end position="87"/>
    </location>
</feature>
<dbReference type="EMBL" id="JTDK01000003">
    <property type="protein sequence ID" value="KHK99302.1"/>
    <property type="molecule type" value="Genomic_DNA"/>
</dbReference>
<proteinExistence type="predicted"/>
<feature type="transmembrane region" description="Helical" evidence="5">
    <location>
        <begin position="136"/>
        <end position="153"/>
    </location>
</feature>
<dbReference type="STRING" id="1348253.LK09_03175"/>
<reference evidence="7 8" key="1">
    <citation type="submission" date="2014-11" db="EMBL/GenBank/DDBJ databases">
        <title>Genome sequence of Microbacterium mangrovi MUSC 115(T).</title>
        <authorList>
            <person name="Lee L.-H."/>
        </authorList>
    </citation>
    <scope>NUCLEOTIDE SEQUENCE [LARGE SCALE GENOMIC DNA]</scope>
    <source>
        <strain evidence="7 8">MUSC 115</strain>
    </source>
</reference>
<dbReference type="PANTHER" id="PTHR37422">
    <property type="entry name" value="TEICHURONIC ACID BIOSYNTHESIS PROTEIN TUAE"/>
    <property type="match status" value="1"/>
</dbReference>
<keyword evidence="8" id="KW-1185">Reference proteome</keyword>
<evidence type="ECO:0000256" key="4">
    <source>
        <dbReference type="ARBA" id="ARBA00023136"/>
    </source>
</evidence>
<feature type="transmembrane region" description="Helical" evidence="5">
    <location>
        <begin position="386"/>
        <end position="412"/>
    </location>
</feature>
<dbReference type="InterPro" id="IPR051533">
    <property type="entry name" value="WaaL-like"/>
</dbReference>
<feature type="transmembrane region" description="Helical" evidence="5">
    <location>
        <begin position="107"/>
        <end position="124"/>
    </location>
</feature>
<evidence type="ECO:0000313" key="7">
    <source>
        <dbReference type="EMBL" id="KHK99302.1"/>
    </source>
</evidence>
<dbReference type="AlphaFoldDB" id="A0A0B2ACM0"/>
<feature type="transmembrane region" description="Helical" evidence="5">
    <location>
        <begin position="245"/>
        <end position="266"/>
    </location>
</feature>
<dbReference type="PANTHER" id="PTHR37422:SF13">
    <property type="entry name" value="LIPOPOLYSACCHARIDE BIOSYNTHESIS PROTEIN PA4999-RELATED"/>
    <property type="match status" value="1"/>
</dbReference>
<evidence type="ECO:0000256" key="1">
    <source>
        <dbReference type="ARBA" id="ARBA00004141"/>
    </source>
</evidence>
<organism evidence="7 8">
    <name type="scientific">Microbacterium mangrovi</name>
    <dbReference type="NCBI Taxonomy" id="1348253"/>
    <lineage>
        <taxon>Bacteria</taxon>
        <taxon>Bacillati</taxon>
        <taxon>Actinomycetota</taxon>
        <taxon>Actinomycetes</taxon>
        <taxon>Micrococcales</taxon>
        <taxon>Microbacteriaceae</taxon>
        <taxon>Microbacterium</taxon>
    </lineage>
</organism>
<keyword evidence="4 5" id="KW-0472">Membrane</keyword>
<feature type="transmembrane region" description="Helical" evidence="5">
    <location>
        <begin position="187"/>
        <end position="203"/>
    </location>
</feature>
<keyword evidence="3 5" id="KW-1133">Transmembrane helix</keyword>
<dbReference type="Proteomes" id="UP000031030">
    <property type="component" value="Unassembled WGS sequence"/>
</dbReference>
<feature type="transmembrane region" description="Helical" evidence="5">
    <location>
        <begin position="210"/>
        <end position="239"/>
    </location>
</feature>
<dbReference type="Pfam" id="PF04932">
    <property type="entry name" value="Wzy_C"/>
    <property type="match status" value="1"/>
</dbReference>
<sequence>MSEGPKRRLLDGPVFERLLLLAVVFMPFQYAMTLDVGFPLKISEILIGLAIAVYVLGPRKRRVRWDVASWAVFAMAITLGFSALVNFVPPPSGLSANGYTRGFEFDLALYTGYAALSLTFWSILRRVDREKTARAIVISIWLCGGAVALQWVAQLTGSTGLIARLGFRTVGVTGDVSSLRSGPFLEGQHLGFYAGAALIVALYRRSYVAAGVAVLCIVYSQSTTAYVGLAVGVLAALLLRPKAKYVVPILGTAAFVALVAIIIPGFRNVLGKQLAKLGLTQFAPNYAFATTSLDTRTIKSQIAFAMAQDHPLFGVGPGRFGAYFNRYSGEYKLPWIYSTDATRPIAENAYGHVASELGLFALAAFVVLIVAIILRNRVGSPLLLALAGYLAVGVATQSSWTFLPIWTFIALLSTRVPATPEPPLRTTVTDDAGAPTEHSGRILVDP</sequence>
<evidence type="ECO:0000256" key="3">
    <source>
        <dbReference type="ARBA" id="ARBA00022989"/>
    </source>
</evidence>
<comment type="caution">
    <text evidence="7">The sequence shown here is derived from an EMBL/GenBank/DDBJ whole genome shotgun (WGS) entry which is preliminary data.</text>
</comment>
<gene>
    <name evidence="7" type="ORF">LK09_03175</name>
</gene>
<protein>
    <recommendedName>
        <fullName evidence="6">O-antigen ligase-related domain-containing protein</fullName>
    </recommendedName>
</protein>
<keyword evidence="2 5" id="KW-0812">Transmembrane</keyword>
<feature type="domain" description="O-antigen ligase-related" evidence="6">
    <location>
        <begin position="210"/>
        <end position="366"/>
    </location>
</feature>
<evidence type="ECO:0000256" key="5">
    <source>
        <dbReference type="SAM" id="Phobius"/>
    </source>
</evidence>
<feature type="transmembrane region" description="Helical" evidence="5">
    <location>
        <begin position="38"/>
        <end position="56"/>
    </location>
</feature>
<dbReference type="GO" id="GO:0016020">
    <property type="term" value="C:membrane"/>
    <property type="evidence" value="ECO:0007669"/>
    <property type="project" value="UniProtKB-SubCell"/>
</dbReference>
<dbReference type="RefSeq" id="WP_039395903.1">
    <property type="nucleotide sequence ID" value="NZ_JTDK01000003.1"/>
</dbReference>
<feature type="transmembrane region" description="Helical" evidence="5">
    <location>
        <begin position="14"/>
        <end position="32"/>
    </location>
</feature>
<accession>A0A0B2ACM0</accession>
<comment type="subcellular location">
    <subcellularLocation>
        <location evidence="1">Membrane</location>
        <topology evidence="1">Multi-pass membrane protein</topology>
    </subcellularLocation>
</comment>
<name>A0A0B2ACM0_9MICO</name>
<dbReference type="InterPro" id="IPR007016">
    <property type="entry name" value="O-antigen_ligase-rel_domated"/>
</dbReference>
<evidence type="ECO:0000259" key="6">
    <source>
        <dbReference type="Pfam" id="PF04932"/>
    </source>
</evidence>
<feature type="transmembrane region" description="Helical" evidence="5">
    <location>
        <begin position="353"/>
        <end position="374"/>
    </location>
</feature>
<evidence type="ECO:0000313" key="8">
    <source>
        <dbReference type="Proteomes" id="UP000031030"/>
    </source>
</evidence>
<evidence type="ECO:0000256" key="2">
    <source>
        <dbReference type="ARBA" id="ARBA00022692"/>
    </source>
</evidence>